<dbReference type="InterPro" id="IPR041633">
    <property type="entry name" value="Polbeta"/>
</dbReference>
<protein>
    <submittedName>
        <fullName evidence="3">Nucleotidyltransferase domain-containing protein</fullName>
    </submittedName>
</protein>
<dbReference type="PANTHER" id="PTHR43852:SF3">
    <property type="entry name" value="NUCLEOTIDYLTRANSFERASE"/>
    <property type="match status" value="1"/>
</dbReference>
<accession>A0A7C4I662</accession>
<dbReference type="GO" id="GO:0016740">
    <property type="term" value="F:transferase activity"/>
    <property type="evidence" value="ECO:0007669"/>
    <property type="project" value="UniProtKB-KW"/>
</dbReference>
<dbReference type="InterPro" id="IPR043519">
    <property type="entry name" value="NT_sf"/>
</dbReference>
<comment type="caution">
    <text evidence="3">The sequence shown here is derived from an EMBL/GenBank/DDBJ whole genome shotgun (WGS) entry which is preliminary data.</text>
</comment>
<evidence type="ECO:0000259" key="1">
    <source>
        <dbReference type="Pfam" id="PF18765"/>
    </source>
</evidence>
<evidence type="ECO:0000313" key="4">
    <source>
        <dbReference type="EMBL" id="HHN52292.1"/>
    </source>
</evidence>
<reference evidence="3" key="1">
    <citation type="journal article" date="2020" name="mSystems">
        <title>Genome- and Community-Level Interaction Insights into Carbon Utilization and Element Cycling Functions of Hydrothermarchaeota in Hydrothermal Sediment.</title>
        <authorList>
            <person name="Zhou Z."/>
            <person name="Liu Y."/>
            <person name="Xu W."/>
            <person name="Pan J."/>
            <person name="Luo Z.H."/>
            <person name="Li M."/>
        </authorList>
    </citation>
    <scope>NUCLEOTIDE SEQUENCE [LARGE SCALE GENOMIC DNA]</scope>
    <source>
        <strain evidence="4">SpSt-1073</strain>
        <strain evidence="3">SpSt-613</strain>
        <strain evidence="2">SpSt-669</strain>
    </source>
</reference>
<dbReference type="EMBL" id="DRXG01000064">
    <property type="protein sequence ID" value="HHN52292.1"/>
    <property type="molecule type" value="Genomic_DNA"/>
</dbReference>
<dbReference type="CDD" id="cd05403">
    <property type="entry name" value="NT_KNTase_like"/>
    <property type="match status" value="1"/>
</dbReference>
<keyword evidence="3" id="KW-0808">Transferase</keyword>
<name>A0A7C4I662_CALS0</name>
<gene>
    <name evidence="4" type="ORF">ENM30_03150</name>
    <name evidence="3" type="ORF">ENT82_07225</name>
    <name evidence="2" type="ORF">ENU43_06920</name>
</gene>
<dbReference type="Gene3D" id="3.30.460.10">
    <property type="entry name" value="Beta Polymerase, domain 2"/>
    <property type="match status" value="1"/>
</dbReference>
<dbReference type="AlphaFoldDB" id="A0A7C4I662"/>
<dbReference type="PANTHER" id="PTHR43852">
    <property type="entry name" value="NUCLEOTIDYLTRANSFERASE"/>
    <property type="match status" value="1"/>
</dbReference>
<feature type="domain" description="Polymerase beta nucleotidyltransferase" evidence="1">
    <location>
        <begin position="16"/>
        <end position="103"/>
    </location>
</feature>
<dbReference type="InterPro" id="IPR052930">
    <property type="entry name" value="TA_antitoxin_MntA"/>
</dbReference>
<evidence type="ECO:0000313" key="3">
    <source>
        <dbReference type="EMBL" id="HGN90894.1"/>
    </source>
</evidence>
<proteinExistence type="predicted"/>
<evidence type="ECO:0000313" key="2">
    <source>
        <dbReference type="EMBL" id="HGL41378.1"/>
    </source>
</evidence>
<dbReference type="SUPFAM" id="SSF81301">
    <property type="entry name" value="Nucleotidyltransferase"/>
    <property type="match status" value="1"/>
</dbReference>
<dbReference type="EMBL" id="DTCM01000082">
    <property type="protein sequence ID" value="HGL41378.1"/>
    <property type="molecule type" value="Genomic_DNA"/>
</dbReference>
<dbReference type="EMBL" id="DTAD01000079">
    <property type="protein sequence ID" value="HGN90894.1"/>
    <property type="molecule type" value="Genomic_DNA"/>
</dbReference>
<sequence length="129" mass="14896">MSIIYHEVLLHEVVDKVRDFFERMPEIKFAVIFGSAVRRRLVRDIDIAVYSRPELSLRKLIEVANVLEDLLRTPVDLMPIEQTSPKQRVKILTEGIRVITRDSAIPSSLLSRALSENMDVEIKLREGKN</sequence>
<organism evidence="3">
    <name type="scientific">Caldiarchaeum subterraneum</name>
    <dbReference type="NCBI Taxonomy" id="311458"/>
    <lineage>
        <taxon>Archaea</taxon>
        <taxon>Nitrososphaerota</taxon>
        <taxon>Candidatus Caldarchaeales</taxon>
        <taxon>Candidatus Caldarchaeaceae</taxon>
        <taxon>Candidatus Caldarchaeum</taxon>
    </lineage>
</organism>
<dbReference type="Pfam" id="PF18765">
    <property type="entry name" value="Polbeta"/>
    <property type="match status" value="1"/>
</dbReference>